<accession>A0A1C0YJY0</accession>
<dbReference type="Pfam" id="PF00565">
    <property type="entry name" value="SNase"/>
    <property type="match status" value="1"/>
</dbReference>
<keyword evidence="3" id="KW-0378">Hydrolase</keyword>
<evidence type="ECO:0000256" key="2">
    <source>
        <dbReference type="ARBA" id="ARBA00022759"/>
    </source>
</evidence>
<protein>
    <submittedName>
        <fullName evidence="5">Micrococcal nuclease</fullName>
    </submittedName>
</protein>
<keyword evidence="1" id="KW-0540">Nuclease</keyword>
<dbReference type="RefSeq" id="WP_066543029.1">
    <property type="nucleotide sequence ID" value="NZ_MASJ01000003.1"/>
</dbReference>
<comment type="caution">
    <text evidence="5">The sequence shown here is derived from an EMBL/GenBank/DDBJ whole genome shotgun (WGS) entry which is preliminary data.</text>
</comment>
<dbReference type="InterPro" id="IPR035437">
    <property type="entry name" value="SNase_OB-fold_sf"/>
</dbReference>
<reference evidence="5 6" key="1">
    <citation type="submission" date="2016-07" db="EMBL/GenBank/DDBJ databases">
        <title>Caryophanon tenue genome sequencing.</title>
        <authorList>
            <person name="Verma A."/>
            <person name="Pal Y."/>
            <person name="Krishnamurthi S."/>
        </authorList>
    </citation>
    <scope>NUCLEOTIDE SEQUENCE [LARGE SCALE GENOMIC DNA]</scope>
    <source>
        <strain evidence="5 6">DSM 14152</strain>
    </source>
</reference>
<keyword evidence="6" id="KW-1185">Reference proteome</keyword>
<dbReference type="AlphaFoldDB" id="A0A1C0YJY0"/>
<evidence type="ECO:0000259" key="4">
    <source>
        <dbReference type="PROSITE" id="PS50830"/>
    </source>
</evidence>
<organism evidence="5 6">
    <name type="scientific">Caryophanon tenue</name>
    <dbReference type="NCBI Taxonomy" id="33978"/>
    <lineage>
        <taxon>Bacteria</taxon>
        <taxon>Bacillati</taxon>
        <taxon>Bacillota</taxon>
        <taxon>Bacilli</taxon>
        <taxon>Bacillales</taxon>
        <taxon>Caryophanaceae</taxon>
        <taxon>Caryophanon</taxon>
    </lineage>
</organism>
<proteinExistence type="predicted"/>
<dbReference type="InterPro" id="IPR016071">
    <property type="entry name" value="Staphylococal_nuclease_OB-fold"/>
</dbReference>
<gene>
    <name evidence="5" type="ORF">A6M13_09255</name>
</gene>
<dbReference type="PANTHER" id="PTHR12302">
    <property type="entry name" value="EBNA2 BINDING PROTEIN P100"/>
    <property type="match status" value="1"/>
</dbReference>
<dbReference type="OrthoDB" id="4376109at2"/>
<dbReference type="Gene3D" id="2.40.50.90">
    <property type="match status" value="1"/>
</dbReference>
<sequence>MKLSDIRTLVKTVPILIAVALYLIFAPDKDEATVVVESSEAVITPAYAEEQTGNTRYEVTYKEANDGDTFSVDVDGKTERIRLLMVDTPEMNYKEENPQPYAEEAKAFTIDLLENAQKIEVLHDVGDERDHYDRLLAYVFVDDVLLQEHLLAQGFAAVRYAHAPNNTLEQDFYTIQEKAEEAKLNVWAHEGYFTKQGFNASVIE</sequence>
<dbReference type="PROSITE" id="PS50830">
    <property type="entry name" value="TNASE_3"/>
    <property type="match status" value="1"/>
</dbReference>
<feature type="domain" description="TNase-like" evidence="4">
    <location>
        <begin position="55"/>
        <end position="189"/>
    </location>
</feature>
<evidence type="ECO:0000313" key="6">
    <source>
        <dbReference type="Proteomes" id="UP000093199"/>
    </source>
</evidence>
<dbReference type="EMBL" id="MASJ01000003">
    <property type="protein sequence ID" value="OCS87486.1"/>
    <property type="molecule type" value="Genomic_DNA"/>
</dbReference>
<evidence type="ECO:0000256" key="3">
    <source>
        <dbReference type="ARBA" id="ARBA00022801"/>
    </source>
</evidence>
<keyword evidence="2" id="KW-0255">Endonuclease</keyword>
<evidence type="ECO:0000256" key="1">
    <source>
        <dbReference type="ARBA" id="ARBA00022722"/>
    </source>
</evidence>
<dbReference type="GO" id="GO:0016787">
    <property type="term" value="F:hydrolase activity"/>
    <property type="evidence" value="ECO:0007669"/>
    <property type="project" value="UniProtKB-KW"/>
</dbReference>
<dbReference type="Proteomes" id="UP000093199">
    <property type="component" value="Unassembled WGS sequence"/>
</dbReference>
<dbReference type="PANTHER" id="PTHR12302:SF3">
    <property type="entry name" value="SERINE_THREONINE-PROTEIN KINASE 31"/>
    <property type="match status" value="1"/>
</dbReference>
<dbReference type="GO" id="GO:0004519">
    <property type="term" value="F:endonuclease activity"/>
    <property type="evidence" value="ECO:0007669"/>
    <property type="project" value="UniProtKB-KW"/>
</dbReference>
<name>A0A1C0YJY0_9BACL</name>
<evidence type="ECO:0000313" key="5">
    <source>
        <dbReference type="EMBL" id="OCS87486.1"/>
    </source>
</evidence>
<dbReference type="SUPFAM" id="SSF50199">
    <property type="entry name" value="Staphylococcal nuclease"/>
    <property type="match status" value="1"/>
</dbReference>
<dbReference type="STRING" id="33978.A6M13_09255"/>
<dbReference type="SMART" id="SM00318">
    <property type="entry name" value="SNc"/>
    <property type="match status" value="1"/>
</dbReference>